<evidence type="ECO:0000256" key="5">
    <source>
        <dbReference type="ARBA" id="ARBA00022737"/>
    </source>
</evidence>
<dbReference type="AlphaFoldDB" id="A0A8S9ZYT0"/>
<dbReference type="GO" id="GO:1902603">
    <property type="term" value="P:carnitine transmembrane transport"/>
    <property type="evidence" value="ECO:0007669"/>
    <property type="project" value="TreeGrafter"/>
</dbReference>
<dbReference type="PANTHER" id="PTHR45624">
    <property type="entry name" value="MITOCHONDRIAL BASIC AMINO ACIDS TRANSPORTER-RELATED"/>
    <property type="match status" value="1"/>
</dbReference>
<proteinExistence type="inferred from homology"/>
<gene>
    <name evidence="12" type="ORF">Mgra_00002392</name>
</gene>
<dbReference type="Proteomes" id="UP000605970">
    <property type="component" value="Unassembled WGS sequence"/>
</dbReference>
<evidence type="ECO:0000256" key="10">
    <source>
        <dbReference type="RuleBase" id="RU000488"/>
    </source>
</evidence>
<dbReference type="GO" id="GO:0015227">
    <property type="term" value="F:O-acyl-L-carnitine transmembrane transporter activity"/>
    <property type="evidence" value="ECO:0007669"/>
    <property type="project" value="TreeGrafter"/>
</dbReference>
<keyword evidence="13" id="KW-1185">Reference proteome</keyword>
<evidence type="ECO:0000256" key="8">
    <source>
        <dbReference type="ARBA" id="ARBA00023136"/>
    </source>
</evidence>
<reference evidence="12" key="1">
    <citation type="journal article" date="2020" name="Ecol. Evol.">
        <title>Genome structure and content of the rice root-knot nematode (Meloidogyne graminicola).</title>
        <authorList>
            <person name="Phan N.T."/>
            <person name="Danchin E.G.J."/>
            <person name="Klopp C."/>
            <person name="Perfus-Barbeoch L."/>
            <person name="Kozlowski D.K."/>
            <person name="Koutsovoulos G.D."/>
            <person name="Lopez-Roques C."/>
            <person name="Bouchez O."/>
            <person name="Zahm M."/>
            <person name="Besnard G."/>
            <person name="Bellafiore S."/>
        </authorList>
    </citation>
    <scope>NUCLEOTIDE SEQUENCE</scope>
    <source>
        <strain evidence="12">VN-18</strain>
    </source>
</reference>
<sequence>MEGTENKVVHFLYFNFYLRNIDIGAIAGVFTTSVMVPGERIKCLLQVQHSGGEAPKYNGPIDVIKKLYKEGGIRSIYRGTGATLLRDIPASGAYISVYEYLKAKFSGEKGQLTPMTTLMAGGFAGIANWSVCIPADVMKSRLQTAPEGKYSDGIRGVFREIMREEGPRALFKGFAPVMLRMRNYATGFMFEMKPTTLSTPNQSEENVKGKSSPKKSEENIKGKSSPGNEDDVKTAVEDTYVYVPQSLP</sequence>
<evidence type="ECO:0000256" key="11">
    <source>
        <dbReference type="SAM" id="MobiDB-lite"/>
    </source>
</evidence>
<evidence type="ECO:0000313" key="13">
    <source>
        <dbReference type="Proteomes" id="UP000605970"/>
    </source>
</evidence>
<evidence type="ECO:0000256" key="9">
    <source>
        <dbReference type="PROSITE-ProRule" id="PRU00282"/>
    </source>
</evidence>
<keyword evidence="6" id="KW-1133">Transmembrane helix</keyword>
<evidence type="ECO:0008006" key="14">
    <source>
        <dbReference type="Google" id="ProtNLM"/>
    </source>
</evidence>
<comment type="caution">
    <text evidence="12">The sequence shown here is derived from an EMBL/GenBank/DDBJ whole genome shotgun (WGS) entry which is preliminary data.</text>
</comment>
<organism evidence="12 13">
    <name type="scientific">Meloidogyne graminicola</name>
    <dbReference type="NCBI Taxonomy" id="189291"/>
    <lineage>
        <taxon>Eukaryota</taxon>
        <taxon>Metazoa</taxon>
        <taxon>Ecdysozoa</taxon>
        <taxon>Nematoda</taxon>
        <taxon>Chromadorea</taxon>
        <taxon>Rhabditida</taxon>
        <taxon>Tylenchina</taxon>
        <taxon>Tylenchomorpha</taxon>
        <taxon>Tylenchoidea</taxon>
        <taxon>Meloidogynidae</taxon>
        <taxon>Meloidogyninae</taxon>
        <taxon>Meloidogyne</taxon>
    </lineage>
</organism>
<evidence type="ECO:0000256" key="3">
    <source>
        <dbReference type="ARBA" id="ARBA00022448"/>
    </source>
</evidence>
<dbReference type="OrthoDB" id="14252at2759"/>
<dbReference type="GO" id="GO:0006839">
    <property type="term" value="P:mitochondrial transport"/>
    <property type="evidence" value="ECO:0007669"/>
    <property type="project" value="TreeGrafter"/>
</dbReference>
<dbReference type="PANTHER" id="PTHR45624:SF4">
    <property type="entry name" value="CONGESTED-LIKE TRACHEA PROTEIN-RELATED"/>
    <property type="match status" value="1"/>
</dbReference>
<protein>
    <recommendedName>
        <fullName evidence="14">Mitochondrial carrier protein</fullName>
    </recommendedName>
</protein>
<dbReference type="InterPro" id="IPR023395">
    <property type="entry name" value="MCP_dom_sf"/>
</dbReference>
<dbReference type="PROSITE" id="PS50920">
    <property type="entry name" value="SOLCAR"/>
    <property type="match status" value="2"/>
</dbReference>
<feature type="repeat" description="Solcar" evidence="9">
    <location>
        <begin position="15"/>
        <end position="104"/>
    </location>
</feature>
<accession>A0A8S9ZYT0</accession>
<dbReference type="SUPFAM" id="SSF103506">
    <property type="entry name" value="Mitochondrial carrier"/>
    <property type="match status" value="1"/>
</dbReference>
<dbReference type="InterPro" id="IPR018108">
    <property type="entry name" value="MCP_transmembrane"/>
</dbReference>
<evidence type="ECO:0000313" key="12">
    <source>
        <dbReference type="EMBL" id="KAF7638166.1"/>
    </source>
</evidence>
<name>A0A8S9ZYT0_9BILA</name>
<feature type="compositionally biased region" description="Polar residues" evidence="11">
    <location>
        <begin position="195"/>
        <end position="204"/>
    </location>
</feature>
<keyword evidence="8 9" id="KW-0472">Membrane</keyword>
<evidence type="ECO:0000256" key="4">
    <source>
        <dbReference type="ARBA" id="ARBA00022692"/>
    </source>
</evidence>
<dbReference type="EMBL" id="JABEBT010000014">
    <property type="protein sequence ID" value="KAF7638166.1"/>
    <property type="molecule type" value="Genomic_DNA"/>
</dbReference>
<evidence type="ECO:0000256" key="6">
    <source>
        <dbReference type="ARBA" id="ARBA00022989"/>
    </source>
</evidence>
<dbReference type="GO" id="GO:0031966">
    <property type="term" value="C:mitochondrial membrane"/>
    <property type="evidence" value="ECO:0007669"/>
    <property type="project" value="UniProtKB-SubCell"/>
</dbReference>
<comment type="subcellular location">
    <subcellularLocation>
        <location evidence="1">Mitochondrion membrane</location>
        <topology evidence="1">Multi-pass membrane protein</topology>
    </subcellularLocation>
</comment>
<dbReference type="Gene3D" id="1.50.40.10">
    <property type="entry name" value="Mitochondrial carrier domain"/>
    <property type="match status" value="1"/>
</dbReference>
<evidence type="ECO:0000256" key="2">
    <source>
        <dbReference type="ARBA" id="ARBA00006375"/>
    </source>
</evidence>
<keyword evidence="3 10" id="KW-0813">Transport</keyword>
<keyword evidence="4 9" id="KW-0812">Transmembrane</keyword>
<keyword evidence="5" id="KW-0677">Repeat</keyword>
<keyword evidence="7" id="KW-0496">Mitochondrion</keyword>
<feature type="region of interest" description="Disordered" evidence="11">
    <location>
        <begin position="195"/>
        <end position="237"/>
    </location>
</feature>
<evidence type="ECO:0000256" key="7">
    <source>
        <dbReference type="ARBA" id="ARBA00023128"/>
    </source>
</evidence>
<dbReference type="InterPro" id="IPR050567">
    <property type="entry name" value="Mitochondrial_Carrier"/>
</dbReference>
<feature type="repeat" description="Solcar" evidence="9">
    <location>
        <begin position="112"/>
        <end position="199"/>
    </location>
</feature>
<comment type="similarity">
    <text evidence="2 10">Belongs to the mitochondrial carrier (TC 2.A.29) family.</text>
</comment>
<dbReference type="Pfam" id="PF00153">
    <property type="entry name" value="Mito_carr"/>
    <property type="match status" value="2"/>
</dbReference>
<evidence type="ECO:0000256" key="1">
    <source>
        <dbReference type="ARBA" id="ARBA00004225"/>
    </source>
</evidence>